<feature type="domain" description="FAD-binding FR-type" evidence="2">
    <location>
        <begin position="13"/>
        <end position="136"/>
    </location>
</feature>
<name>A0ABW8KAQ1_9GAMM</name>
<proteinExistence type="inferred from homology"/>
<accession>A0ABW8KAQ1</accession>
<comment type="caution">
    <text evidence="3">The sequence shown here is derived from an EMBL/GenBank/DDBJ whole genome shotgun (WGS) entry which is preliminary data.</text>
</comment>
<evidence type="ECO:0000259" key="2">
    <source>
        <dbReference type="PROSITE" id="PS51384"/>
    </source>
</evidence>
<dbReference type="InterPro" id="IPR039374">
    <property type="entry name" value="SIP_fam"/>
</dbReference>
<protein>
    <submittedName>
        <fullName evidence="3">Siderophore-interacting protein</fullName>
    </submittedName>
</protein>
<dbReference type="InterPro" id="IPR017927">
    <property type="entry name" value="FAD-bd_FR_type"/>
</dbReference>
<dbReference type="Proteomes" id="UP001620397">
    <property type="component" value="Unassembled WGS sequence"/>
</dbReference>
<dbReference type="Pfam" id="PF08021">
    <property type="entry name" value="FAD_binding_9"/>
    <property type="match status" value="1"/>
</dbReference>
<dbReference type="InterPro" id="IPR013113">
    <property type="entry name" value="SIP_FAD-bd"/>
</dbReference>
<dbReference type="PANTHER" id="PTHR30157:SF0">
    <property type="entry name" value="NADPH-DEPENDENT FERRIC-CHELATE REDUCTASE"/>
    <property type="match status" value="1"/>
</dbReference>
<gene>
    <name evidence="3" type="ORF">ISP14_00260</name>
</gene>
<evidence type="ECO:0000313" key="4">
    <source>
        <dbReference type="Proteomes" id="UP001620397"/>
    </source>
</evidence>
<keyword evidence="4" id="KW-1185">Reference proteome</keyword>
<organism evidence="3 4">
    <name type="scientific">Dyella agri</name>
    <dbReference type="NCBI Taxonomy" id="1926869"/>
    <lineage>
        <taxon>Bacteria</taxon>
        <taxon>Pseudomonadati</taxon>
        <taxon>Pseudomonadota</taxon>
        <taxon>Gammaproteobacteria</taxon>
        <taxon>Lysobacterales</taxon>
        <taxon>Rhodanobacteraceae</taxon>
        <taxon>Dyella</taxon>
    </lineage>
</organism>
<dbReference type="SUPFAM" id="SSF63380">
    <property type="entry name" value="Riboflavin synthase domain-like"/>
    <property type="match status" value="1"/>
</dbReference>
<dbReference type="CDD" id="cd06193">
    <property type="entry name" value="siderophore_interacting"/>
    <property type="match status" value="1"/>
</dbReference>
<dbReference type="PROSITE" id="PS51384">
    <property type="entry name" value="FAD_FR"/>
    <property type="match status" value="1"/>
</dbReference>
<dbReference type="InterPro" id="IPR017938">
    <property type="entry name" value="Riboflavin_synthase-like_b-brl"/>
</dbReference>
<dbReference type="InterPro" id="IPR007037">
    <property type="entry name" value="SIP_rossman_dom"/>
</dbReference>
<evidence type="ECO:0000256" key="1">
    <source>
        <dbReference type="ARBA" id="ARBA00035644"/>
    </source>
</evidence>
<reference evidence="3 4" key="1">
    <citation type="submission" date="2020-10" db="EMBL/GenBank/DDBJ databases">
        <title>Phylogeny of dyella-like bacteria.</title>
        <authorList>
            <person name="Fu J."/>
        </authorList>
    </citation>
    <scope>NUCLEOTIDE SEQUENCE [LARGE SCALE GENOMIC DNA]</scope>
    <source>
        <strain evidence="3 4">DKC-1</strain>
    </source>
</reference>
<comment type="similarity">
    <text evidence="1">Belongs to the SIP oxidoreductase family.</text>
</comment>
<dbReference type="InterPro" id="IPR039261">
    <property type="entry name" value="FNR_nucleotide-bd"/>
</dbReference>
<dbReference type="EMBL" id="JADIKL010000001">
    <property type="protein sequence ID" value="MFK2929210.1"/>
    <property type="molecule type" value="Genomic_DNA"/>
</dbReference>
<dbReference type="Pfam" id="PF04954">
    <property type="entry name" value="SIP"/>
    <property type="match status" value="1"/>
</dbReference>
<evidence type="ECO:0000313" key="3">
    <source>
        <dbReference type="EMBL" id="MFK2929210.1"/>
    </source>
</evidence>
<dbReference type="Gene3D" id="3.40.50.80">
    <property type="entry name" value="Nucleotide-binding domain of ferredoxin-NADP reductase (FNR) module"/>
    <property type="match status" value="1"/>
</dbReference>
<dbReference type="Gene3D" id="2.40.30.10">
    <property type="entry name" value="Translation factors"/>
    <property type="match status" value="1"/>
</dbReference>
<dbReference type="RefSeq" id="WP_404534949.1">
    <property type="nucleotide sequence ID" value="NZ_JADIKL010000001.1"/>
</dbReference>
<dbReference type="PANTHER" id="PTHR30157">
    <property type="entry name" value="FERRIC REDUCTASE, NADPH-DEPENDENT"/>
    <property type="match status" value="1"/>
</dbReference>
<sequence>MALHAHQRLRHDVVLRRLDVLRVERLSPHMQRVTLGGAALRGFHSAAPDDHVKLFFPDRAGALVLPTPGANGLEFPAGLEPSPMRDYTPRRHDAARGELVVDFVLHGDGPASEWAAQAAPGQRLGAGGPRGSFVVAGDFDRYVLVGDETALPAIGRWLEEMPADARATALIELPETADRQSLHTRADADIRWLERNGEPAADSHRLEQALRELPTIEGDSFYWIAAESRRARAMRQWLDQRGVPKDWIKATGYWKAHADDDEDGSPHEREMS</sequence>